<feature type="transmembrane region" description="Helical" evidence="1">
    <location>
        <begin position="12"/>
        <end position="38"/>
    </location>
</feature>
<keyword evidence="1" id="KW-0472">Membrane</keyword>
<gene>
    <name evidence="2" type="ORF">DVR09_06455</name>
</gene>
<dbReference type="Proteomes" id="UP000254508">
    <property type="component" value="Chromosome"/>
</dbReference>
<keyword evidence="1" id="KW-0812">Transmembrane</keyword>
<protein>
    <submittedName>
        <fullName evidence="2">Uncharacterized protein</fullName>
    </submittedName>
</protein>
<dbReference type="OrthoDB" id="287782at2"/>
<evidence type="ECO:0000313" key="3">
    <source>
        <dbReference type="Proteomes" id="UP000254508"/>
    </source>
</evidence>
<reference evidence="3" key="1">
    <citation type="submission" date="2018-07" db="EMBL/GenBank/DDBJ databases">
        <title>Genome sequence of Erythrobacter strain YH-07, an antagonistic bacterium isolated from Yellow Sea.</title>
        <authorList>
            <person name="Tang T."/>
            <person name="Liu Q."/>
            <person name="Sun X."/>
        </authorList>
    </citation>
    <scope>NUCLEOTIDE SEQUENCE [LARGE SCALE GENOMIC DNA]</scope>
    <source>
        <strain evidence="3">YH-07</strain>
    </source>
</reference>
<feature type="transmembrane region" description="Helical" evidence="1">
    <location>
        <begin position="58"/>
        <end position="78"/>
    </location>
</feature>
<accession>A0A345YDN0</accession>
<keyword evidence="1" id="KW-1133">Transmembrane helix</keyword>
<dbReference type="EMBL" id="CP031357">
    <property type="protein sequence ID" value="AXK42032.1"/>
    <property type="molecule type" value="Genomic_DNA"/>
</dbReference>
<keyword evidence="3" id="KW-1185">Reference proteome</keyword>
<sequence length="308" mass="32696">MLGKPDGLDRLMQAVIALVALFAVANGVFMLADPLVWYGTLETVQTTGPANRHFIGDIGLAYIVSGAVLLFASANLALRWGAALIGMSWLAAHGAFHVYEVTTGICGPDVFWQDAPGVLGPPLLVLLAVGVQVARQRISPVPLPKHLFLSIMRKVAGKAEPYLDDLDRAAGFATEKFQHAMLLSGHRYHAPAPLLHMARLGSTRVEDCGPCVEIVRQFALADGLDPDRIQNALMGRPDCDEDALAYDFGMAVSSGDVAAAAELGDRIEALYGRKVRTELALGAASGRLFPAIKRGLGFASACTIPRAG</sequence>
<dbReference type="SUPFAM" id="SSF69118">
    <property type="entry name" value="AhpD-like"/>
    <property type="match status" value="1"/>
</dbReference>
<evidence type="ECO:0000313" key="2">
    <source>
        <dbReference type="EMBL" id="AXK42032.1"/>
    </source>
</evidence>
<dbReference type="AlphaFoldDB" id="A0A345YDN0"/>
<dbReference type="KEGG" id="err:DVR09_06455"/>
<dbReference type="RefSeq" id="WP_115416218.1">
    <property type="nucleotide sequence ID" value="NZ_CP031357.1"/>
</dbReference>
<organism evidence="2 3">
    <name type="scientific">Erythrobacter aureus</name>
    <dbReference type="NCBI Taxonomy" id="2182384"/>
    <lineage>
        <taxon>Bacteria</taxon>
        <taxon>Pseudomonadati</taxon>
        <taxon>Pseudomonadota</taxon>
        <taxon>Alphaproteobacteria</taxon>
        <taxon>Sphingomonadales</taxon>
        <taxon>Erythrobacteraceae</taxon>
        <taxon>Erythrobacter/Porphyrobacter group</taxon>
        <taxon>Erythrobacter</taxon>
    </lineage>
</organism>
<evidence type="ECO:0000256" key="1">
    <source>
        <dbReference type="SAM" id="Phobius"/>
    </source>
</evidence>
<dbReference type="InterPro" id="IPR029032">
    <property type="entry name" value="AhpD-like"/>
</dbReference>
<name>A0A345YDN0_9SPHN</name>
<proteinExistence type="predicted"/>